<dbReference type="EMBL" id="QOWE01000014">
    <property type="protein sequence ID" value="RCR68295.1"/>
    <property type="molecule type" value="Genomic_DNA"/>
</dbReference>
<sequence>MEPFEIAGEELLKVMDQRNLIFTKKRECIDRLKDLYFESKNCPINKVQEYWAVSDYYWKEYEQLELERIQLSEKGAKLGKEMTDSYHSGVERIESSFAERIRKIKEGEAQNDNSP</sequence>
<accession>A0A368JLX5</accession>
<name>A0A368JLX5_9BACT</name>
<dbReference type="RefSeq" id="WP_114407426.1">
    <property type="nucleotide sequence ID" value="NZ_QOWE01000014.1"/>
</dbReference>
<gene>
    <name evidence="1" type="ORF">DUE52_18035</name>
</gene>
<dbReference type="Proteomes" id="UP000253383">
    <property type="component" value="Unassembled WGS sequence"/>
</dbReference>
<protein>
    <submittedName>
        <fullName evidence="1">Uncharacterized protein</fullName>
    </submittedName>
</protein>
<organism evidence="1 2">
    <name type="scientific">Larkinella punicea</name>
    <dbReference type="NCBI Taxonomy" id="2315727"/>
    <lineage>
        <taxon>Bacteria</taxon>
        <taxon>Pseudomonadati</taxon>
        <taxon>Bacteroidota</taxon>
        <taxon>Cytophagia</taxon>
        <taxon>Cytophagales</taxon>
        <taxon>Spirosomataceae</taxon>
        <taxon>Larkinella</taxon>
    </lineage>
</organism>
<comment type="caution">
    <text evidence="1">The sequence shown here is derived from an EMBL/GenBank/DDBJ whole genome shotgun (WGS) entry which is preliminary data.</text>
</comment>
<proteinExistence type="predicted"/>
<evidence type="ECO:0000313" key="1">
    <source>
        <dbReference type="EMBL" id="RCR68295.1"/>
    </source>
</evidence>
<evidence type="ECO:0000313" key="2">
    <source>
        <dbReference type="Proteomes" id="UP000253383"/>
    </source>
</evidence>
<dbReference type="AlphaFoldDB" id="A0A368JLX5"/>
<keyword evidence="2" id="KW-1185">Reference proteome</keyword>
<reference evidence="1 2" key="1">
    <citation type="submission" date="2018-07" db="EMBL/GenBank/DDBJ databases">
        <title>Genome analysis of Larkinella rosea.</title>
        <authorList>
            <person name="Zhou Z."/>
            <person name="Wang G."/>
        </authorList>
    </citation>
    <scope>NUCLEOTIDE SEQUENCE [LARGE SCALE GENOMIC DNA]</scope>
    <source>
        <strain evidence="2">zzj9</strain>
    </source>
</reference>